<reference evidence="1 2" key="1">
    <citation type="submission" date="2020-01" db="EMBL/GenBank/DDBJ databases">
        <title>Draft genome sequence of Cand. Neptunochlamydia vexilliferae K9.</title>
        <authorList>
            <person name="Schulz F."/>
            <person name="Koestlbacher S."/>
            <person name="Wascher F."/>
            <person name="Pizzetti I."/>
            <person name="Horn M."/>
        </authorList>
    </citation>
    <scope>NUCLEOTIDE SEQUENCE [LARGE SCALE GENOMIC DNA]</scope>
    <source>
        <strain evidence="1 2">K9</strain>
    </source>
</reference>
<evidence type="ECO:0000313" key="2">
    <source>
        <dbReference type="Proteomes" id="UP001194714"/>
    </source>
</evidence>
<name>A0ABS0B013_9BACT</name>
<comment type="caution">
    <text evidence="1">The sequence shown here is derived from an EMBL/GenBank/DDBJ whole genome shotgun (WGS) entry which is preliminary data.</text>
</comment>
<protein>
    <submittedName>
        <fullName evidence="1">Uncharacterized protein</fullName>
    </submittedName>
</protein>
<sequence length="57" mass="6280">MLFSPNVKGKKGGIAKFTITRENGDQVTFSLPWGTTLEEHLLGKIPPLTPTISRVEK</sequence>
<organism evidence="1 2">
    <name type="scientific">Candidatus Neptunichlamydia vexilliferae</name>
    <dbReference type="NCBI Taxonomy" id="1651774"/>
    <lineage>
        <taxon>Bacteria</taxon>
        <taxon>Pseudomonadati</taxon>
        <taxon>Chlamydiota</taxon>
        <taxon>Chlamydiia</taxon>
        <taxon>Parachlamydiales</taxon>
        <taxon>Simkaniaceae</taxon>
        <taxon>Candidatus Neptunichlamydia</taxon>
    </lineage>
</organism>
<proteinExistence type="predicted"/>
<keyword evidence="2" id="KW-1185">Reference proteome</keyword>
<dbReference type="EMBL" id="JAAEJV010000010">
    <property type="protein sequence ID" value="MBF5059061.1"/>
    <property type="molecule type" value="Genomic_DNA"/>
</dbReference>
<gene>
    <name evidence="1" type="ORF">NEPTK9_000566</name>
</gene>
<dbReference type="Proteomes" id="UP001194714">
    <property type="component" value="Unassembled WGS sequence"/>
</dbReference>
<evidence type="ECO:0000313" key="1">
    <source>
        <dbReference type="EMBL" id="MBF5059061.1"/>
    </source>
</evidence>
<accession>A0ABS0B013</accession>